<feature type="modified residue" description="4-aspartylphosphate" evidence="17">
    <location>
        <position position="1003"/>
    </location>
</feature>
<evidence type="ECO:0000259" key="20">
    <source>
        <dbReference type="PROSITE" id="PS50110"/>
    </source>
</evidence>
<feature type="chain" id="PRO_5043960032" description="histidine kinase" evidence="18">
    <location>
        <begin position="20"/>
        <end position="1195"/>
    </location>
</feature>
<evidence type="ECO:0000256" key="5">
    <source>
        <dbReference type="ARBA" id="ARBA00022519"/>
    </source>
</evidence>
<dbReference type="CDD" id="cd17546">
    <property type="entry name" value="REC_hyHK_CKI1_RcsC-like"/>
    <property type="match status" value="1"/>
</dbReference>
<dbReference type="SMART" id="SM00388">
    <property type="entry name" value="HisKA"/>
    <property type="match status" value="1"/>
</dbReference>
<evidence type="ECO:0000256" key="16">
    <source>
        <dbReference type="PROSITE-ProRule" id="PRU00110"/>
    </source>
</evidence>
<dbReference type="InterPro" id="IPR036097">
    <property type="entry name" value="HisK_dim/P_sf"/>
</dbReference>
<keyword evidence="6 17" id="KW-0597">Phosphoprotein</keyword>
<dbReference type="SMART" id="SM00062">
    <property type="entry name" value="PBPb"/>
    <property type="match status" value="2"/>
</dbReference>
<proteinExistence type="predicted"/>
<comment type="subcellular location">
    <subcellularLocation>
        <location evidence="2">Cell inner membrane</location>
        <topology evidence="2">Multi-pass membrane protein</topology>
    </subcellularLocation>
</comment>
<dbReference type="EC" id="2.7.13.3" evidence="3"/>
<dbReference type="Pfam" id="PF02518">
    <property type="entry name" value="HATPase_c"/>
    <property type="match status" value="1"/>
</dbReference>
<evidence type="ECO:0000256" key="14">
    <source>
        <dbReference type="ARBA" id="ARBA00023012"/>
    </source>
</evidence>
<sequence>MRHWFAALLVCCCASWASAHELAAPYLHVYARNDSEYLEKQTMPLHAEDWLWLRNRGRLVLGVPMPDNPPMDITLRANAYEGVTADIVGMLSHLLRVEIVVKNLPSRAAAIAALKRGEVDLLSTSNAYEEEQQLLLTDKYMPDDPAIYKNIHVKERDIRTVAVPEYYLPALDVMRYLPKVQIKMYSSRYSALSAVAYGQVDAVMLDMISGNFIVNKFYQDSIQLLKPLYIDTHGFSFSLERKNQRLKKIINIALDEILEGKREEIAKRWNGGGLSIGASKVELTSEQWAWLGQQKKIRMAVNSGVPPLSFLDINDTLHGVVADLLQVLRAKLGVEIEVVPVKTPGQMLQLLDGGQVDIAVLSPSEERRSRYLFSRAFVLDPLAYVVGVRHEATAPETLLKTGTVAIIKDFISEQAIEDEYGKLTTRKFERIEDALRCVATETCDVTVLPLRVAKYYINSKFPDSLLITGELFDSIPIGAAFAVSPKQHMLRDILDRVIAIIPPDELEGLSNRWRVSTQQEAITWQELVREFGGIIALIMLLTIWIGLWGLSLHKQVRQRRAAEMALSAQLKFIEDLVDGTPHPIYARDREDRLVLCNSTYASFFGEEKSRLLGSTMADDVQRWPFLAPLFEDLSTARTVRCARQGDHRLSMATGSVAVYHWVQPYYDLEGNVQGGIGGWIDVSERLRLLEELALASQDAQEANRAKSTFLATMSHEIRTPMNAIIGLLELTLRRDRLHEEDKTSLSIAHGSARDLLSLIGDILDISKIESGRLELRPEPHEITALTASVVTVFTALARQKNLQLDLAAGEPRWVQIDGICYKQILSNLISNAIKYTDQGSVRVELQSKTSDGWCTLQLVIRDTGIGIAPAEQARLFQPFGQARQPEHIQRSGTGLGLMISRSLCESMGGSLLLESEPGHGTCISIEMKLPLASAVESVTLVALGTMTGHHRRLRVMIVDDHPTNRLLVSQQLAYLGHDATAAESGREALALSANTPFDVMITDFNMPGMSGFELTRQYRALELSRGTHRCLILGLTADARQEQVSEGLTAGMDDCLFKPVGLEELERCLCRHMQHEEQREIEGCVQEIKQCLGPLTGNQPALMLPLLHEFVRASDDDLLGLQQAAEGGELARFLGYVHRLKGGARIMGAMKLVAVCSETESAGLGPQGLPRALQPLQHAYGIVRQAIMQMQAEPE</sequence>
<keyword evidence="15" id="KW-0472">Membrane</keyword>
<dbReference type="PROSITE" id="PS50110">
    <property type="entry name" value="RESPONSE_REGULATORY"/>
    <property type="match status" value="1"/>
</dbReference>
<dbReference type="PANTHER" id="PTHR43047:SF72">
    <property type="entry name" value="OSMOSENSING HISTIDINE PROTEIN KINASE SLN1"/>
    <property type="match status" value="1"/>
</dbReference>
<dbReference type="InterPro" id="IPR011006">
    <property type="entry name" value="CheY-like_superfamily"/>
</dbReference>
<dbReference type="CDD" id="cd13707">
    <property type="entry name" value="PBP2_BvgS_D2"/>
    <property type="match status" value="1"/>
</dbReference>
<gene>
    <name evidence="23" type="ORF">PY771_21860</name>
</gene>
<evidence type="ECO:0000259" key="19">
    <source>
        <dbReference type="PROSITE" id="PS50109"/>
    </source>
</evidence>
<keyword evidence="10" id="KW-0547">Nucleotide-binding</keyword>
<dbReference type="SMART" id="SM00448">
    <property type="entry name" value="REC"/>
    <property type="match status" value="1"/>
</dbReference>
<evidence type="ECO:0000313" key="23">
    <source>
        <dbReference type="EMBL" id="WEE26225.1"/>
    </source>
</evidence>
<dbReference type="GO" id="GO:0005524">
    <property type="term" value="F:ATP binding"/>
    <property type="evidence" value="ECO:0007669"/>
    <property type="project" value="UniProtKB-KW"/>
</dbReference>
<organism evidence="23 24">
    <name type="scientific">Aeromonas hydrophila</name>
    <dbReference type="NCBI Taxonomy" id="644"/>
    <lineage>
        <taxon>Bacteria</taxon>
        <taxon>Pseudomonadati</taxon>
        <taxon>Pseudomonadota</taxon>
        <taxon>Gammaproteobacteria</taxon>
        <taxon>Aeromonadales</taxon>
        <taxon>Aeromonadaceae</taxon>
        <taxon>Aeromonas</taxon>
    </lineage>
</organism>
<dbReference type="GO" id="GO:0009927">
    <property type="term" value="F:histidine phosphotransfer kinase activity"/>
    <property type="evidence" value="ECO:0007669"/>
    <property type="project" value="TreeGrafter"/>
</dbReference>
<dbReference type="CDD" id="cd00082">
    <property type="entry name" value="HisKA"/>
    <property type="match status" value="1"/>
</dbReference>
<dbReference type="SUPFAM" id="SSF55874">
    <property type="entry name" value="ATPase domain of HSP90 chaperone/DNA topoisomerase II/histidine kinase"/>
    <property type="match status" value="1"/>
</dbReference>
<dbReference type="InterPro" id="IPR003594">
    <property type="entry name" value="HATPase_dom"/>
</dbReference>
<feature type="domain" description="HPt" evidence="22">
    <location>
        <begin position="1099"/>
        <end position="1195"/>
    </location>
</feature>
<dbReference type="InterPro" id="IPR004358">
    <property type="entry name" value="Sig_transdc_His_kin-like_C"/>
</dbReference>
<dbReference type="Pfam" id="PF00512">
    <property type="entry name" value="HisKA"/>
    <property type="match status" value="1"/>
</dbReference>
<dbReference type="Gene3D" id="1.20.120.160">
    <property type="entry name" value="HPT domain"/>
    <property type="match status" value="1"/>
</dbReference>
<feature type="signal peptide" evidence="18">
    <location>
        <begin position="1"/>
        <end position="19"/>
    </location>
</feature>
<keyword evidence="9 18" id="KW-0732">Signal</keyword>
<dbReference type="Gene3D" id="3.40.50.2300">
    <property type="match status" value="1"/>
</dbReference>
<dbReference type="InterPro" id="IPR036890">
    <property type="entry name" value="HATPase_C_sf"/>
</dbReference>
<dbReference type="GO" id="GO:0005886">
    <property type="term" value="C:plasma membrane"/>
    <property type="evidence" value="ECO:0007669"/>
    <property type="project" value="UniProtKB-SubCell"/>
</dbReference>
<dbReference type="Pfam" id="PF00072">
    <property type="entry name" value="Response_reg"/>
    <property type="match status" value="1"/>
</dbReference>
<dbReference type="Pfam" id="PF00497">
    <property type="entry name" value="SBP_bac_3"/>
    <property type="match status" value="2"/>
</dbReference>
<dbReference type="SMART" id="SM00387">
    <property type="entry name" value="HATPase_c"/>
    <property type="match status" value="1"/>
</dbReference>
<evidence type="ECO:0000256" key="6">
    <source>
        <dbReference type="ARBA" id="ARBA00022553"/>
    </source>
</evidence>
<keyword evidence="8" id="KW-0812">Transmembrane</keyword>
<dbReference type="InterPro" id="IPR005467">
    <property type="entry name" value="His_kinase_dom"/>
</dbReference>
<evidence type="ECO:0000256" key="3">
    <source>
        <dbReference type="ARBA" id="ARBA00012438"/>
    </source>
</evidence>
<feature type="modified residue" description="Phosphohistidine" evidence="16">
    <location>
        <position position="1138"/>
    </location>
</feature>
<dbReference type="InterPro" id="IPR035965">
    <property type="entry name" value="PAS-like_dom_sf"/>
</dbReference>
<dbReference type="SUPFAM" id="SSF53850">
    <property type="entry name" value="Periplasmic binding protein-like II"/>
    <property type="match status" value="2"/>
</dbReference>
<evidence type="ECO:0000259" key="22">
    <source>
        <dbReference type="PROSITE" id="PS50894"/>
    </source>
</evidence>
<evidence type="ECO:0000313" key="24">
    <source>
        <dbReference type="Proteomes" id="UP001214666"/>
    </source>
</evidence>
<evidence type="ECO:0000256" key="9">
    <source>
        <dbReference type="ARBA" id="ARBA00022729"/>
    </source>
</evidence>
<keyword evidence="4" id="KW-1003">Cell membrane</keyword>
<evidence type="ECO:0000256" key="12">
    <source>
        <dbReference type="ARBA" id="ARBA00022840"/>
    </source>
</evidence>
<dbReference type="Gene3D" id="3.30.450.20">
    <property type="entry name" value="PAS domain"/>
    <property type="match status" value="1"/>
</dbReference>
<evidence type="ECO:0000256" key="1">
    <source>
        <dbReference type="ARBA" id="ARBA00000085"/>
    </source>
</evidence>
<evidence type="ECO:0000256" key="11">
    <source>
        <dbReference type="ARBA" id="ARBA00022777"/>
    </source>
</evidence>
<evidence type="ECO:0000256" key="4">
    <source>
        <dbReference type="ARBA" id="ARBA00022475"/>
    </source>
</evidence>
<name>A0AAX3P7V9_AERHY</name>
<dbReference type="PANTHER" id="PTHR43047">
    <property type="entry name" value="TWO-COMPONENT HISTIDINE PROTEIN KINASE"/>
    <property type="match status" value="1"/>
</dbReference>
<dbReference type="Gene3D" id="1.10.287.130">
    <property type="match status" value="1"/>
</dbReference>
<dbReference type="EMBL" id="CP118942">
    <property type="protein sequence ID" value="WEE26225.1"/>
    <property type="molecule type" value="Genomic_DNA"/>
</dbReference>
<dbReference type="InterPro" id="IPR036641">
    <property type="entry name" value="HPT_dom_sf"/>
</dbReference>
<keyword evidence="12" id="KW-0067">ATP-binding</keyword>
<dbReference type="SUPFAM" id="SSF55785">
    <property type="entry name" value="PYP-like sensor domain (PAS domain)"/>
    <property type="match status" value="1"/>
</dbReference>
<evidence type="ECO:0000256" key="17">
    <source>
        <dbReference type="PROSITE-ProRule" id="PRU00169"/>
    </source>
</evidence>
<dbReference type="PRINTS" id="PR00344">
    <property type="entry name" value="BCTRLSENSOR"/>
</dbReference>
<dbReference type="PROSITE" id="PS50112">
    <property type="entry name" value="PAS"/>
    <property type="match status" value="1"/>
</dbReference>
<evidence type="ECO:0000256" key="8">
    <source>
        <dbReference type="ARBA" id="ARBA00022692"/>
    </source>
</evidence>
<dbReference type="PROSITE" id="PS50894">
    <property type="entry name" value="HPT"/>
    <property type="match status" value="1"/>
</dbReference>
<dbReference type="AlphaFoldDB" id="A0AAX3P7V9"/>
<keyword evidence="7" id="KW-0808">Transferase</keyword>
<feature type="domain" description="Histidine kinase" evidence="19">
    <location>
        <begin position="712"/>
        <end position="931"/>
    </location>
</feature>
<reference evidence="23" key="1">
    <citation type="submission" date="2023-02" db="EMBL/GenBank/DDBJ databases">
        <title>The sequence of Aeromonas hydrophila K533.</title>
        <authorList>
            <person name="Luo X."/>
        </authorList>
    </citation>
    <scope>NUCLEOTIDE SEQUENCE</scope>
    <source>
        <strain evidence="23">K533</strain>
    </source>
</reference>
<evidence type="ECO:0000256" key="10">
    <source>
        <dbReference type="ARBA" id="ARBA00022741"/>
    </source>
</evidence>
<evidence type="ECO:0000256" key="7">
    <source>
        <dbReference type="ARBA" id="ARBA00022679"/>
    </source>
</evidence>
<dbReference type="RefSeq" id="WP_275115640.1">
    <property type="nucleotide sequence ID" value="NZ_CP118942.1"/>
</dbReference>
<dbReference type="InterPro" id="IPR003661">
    <property type="entry name" value="HisK_dim/P_dom"/>
</dbReference>
<dbReference type="SUPFAM" id="SSF52172">
    <property type="entry name" value="CheY-like"/>
    <property type="match status" value="1"/>
</dbReference>
<dbReference type="InterPro" id="IPR001789">
    <property type="entry name" value="Sig_transdc_resp-reg_receiver"/>
</dbReference>
<dbReference type="Gene3D" id="3.30.565.10">
    <property type="entry name" value="Histidine kinase-like ATPase, C-terminal domain"/>
    <property type="match status" value="1"/>
</dbReference>
<dbReference type="CDD" id="cd16922">
    <property type="entry name" value="HATPase_EvgS-ArcB-TorS-like"/>
    <property type="match status" value="1"/>
</dbReference>
<feature type="domain" description="Response regulatory" evidence="20">
    <location>
        <begin position="954"/>
        <end position="1073"/>
    </location>
</feature>
<dbReference type="GO" id="GO:0000155">
    <property type="term" value="F:phosphorelay sensor kinase activity"/>
    <property type="evidence" value="ECO:0007669"/>
    <property type="project" value="InterPro"/>
</dbReference>
<evidence type="ECO:0000259" key="21">
    <source>
        <dbReference type="PROSITE" id="PS50112"/>
    </source>
</evidence>
<keyword evidence="13" id="KW-1133">Transmembrane helix</keyword>
<dbReference type="PROSITE" id="PS50109">
    <property type="entry name" value="HIS_KIN"/>
    <property type="match status" value="1"/>
</dbReference>
<dbReference type="InterPro" id="IPR049870">
    <property type="entry name" value="BvgS-like_periplasmic1"/>
</dbReference>
<dbReference type="Pfam" id="PF01627">
    <property type="entry name" value="Hpt"/>
    <property type="match status" value="1"/>
</dbReference>
<accession>A0AAX3P7V9</accession>
<dbReference type="InterPro" id="IPR008207">
    <property type="entry name" value="Sig_transdc_His_kin_Hpt_dom"/>
</dbReference>
<evidence type="ECO:0000256" key="13">
    <source>
        <dbReference type="ARBA" id="ARBA00022989"/>
    </source>
</evidence>
<dbReference type="SUPFAM" id="SSF47226">
    <property type="entry name" value="Histidine-containing phosphotransfer domain, HPT domain"/>
    <property type="match status" value="1"/>
</dbReference>
<dbReference type="InterPro" id="IPR049871">
    <property type="entry name" value="BvgS-like_periplasmic2"/>
</dbReference>
<evidence type="ECO:0000256" key="18">
    <source>
        <dbReference type="SAM" id="SignalP"/>
    </source>
</evidence>
<keyword evidence="5" id="KW-0997">Cell inner membrane</keyword>
<dbReference type="CDD" id="cd13705">
    <property type="entry name" value="PBP2_BvgS_D1"/>
    <property type="match status" value="1"/>
</dbReference>
<keyword evidence="11" id="KW-0418">Kinase</keyword>
<dbReference type="Proteomes" id="UP001214666">
    <property type="component" value="Chromosome"/>
</dbReference>
<evidence type="ECO:0000256" key="2">
    <source>
        <dbReference type="ARBA" id="ARBA00004429"/>
    </source>
</evidence>
<keyword evidence="14" id="KW-0902">Two-component regulatory system</keyword>
<feature type="domain" description="PAS" evidence="21">
    <location>
        <begin position="569"/>
        <end position="620"/>
    </location>
</feature>
<comment type="catalytic activity">
    <reaction evidence="1">
        <text>ATP + protein L-histidine = ADP + protein N-phospho-L-histidine.</text>
        <dbReference type="EC" id="2.7.13.3"/>
    </reaction>
</comment>
<dbReference type="SUPFAM" id="SSF47384">
    <property type="entry name" value="Homodimeric domain of signal transducing histidine kinase"/>
    <property type="match status" value="1"/>
</dbReference>
<dbReference type="Gene3D" id="3.40.190.10">
    <property type="entry name" value="Periplasmic binding protein-like II"/>
    <property type="match status" value="4"/>
</dbReference>
<protein>
    <recommendedName>
        <fullName evidence="3">histidine kinase</fullName>
        <ecNumber evidence="3">2.7.13.3</ecNumber>
    </recommendedName>
</protein>
<evidence type="ECO:0000256" key="15">
    <source>
        <dbReference type="ARBA" id="ARBA00023136"/>
    </source>
</evidence>
<dbReference type="InterPro" id="IPR001638">
    <property type="entry name" value="Solute-binding_3/MltF_N"/>
</dbReference>
<dbReference type="InterPro" id="IPR000014">
    <property type="entry name" value="PAS"/>
</dbReference>